<gene>
    <name evidence="1" type="ORF">SMC7_00745</name>
</gene>
<evidence type="ECO:0000313" key="2">
    <source>
        <dbReference type="Proteomes" id="UP000266328"/>
    </source>
</evidence>
<comment type="caution">
    <text evidence="1">The sequence shown here is derived from an EMBL/GenBank/DDBJ whole genome shotgun (WGS) entry which is preliminary data.</text>
</comment>
<dbReference type="EMBL" id="QXIS01000004">
    <property type="protein sequence ID" value="RIE06808.1"/>
    <property type="molecule type" value="Genomic_DNA"/>
</dbReference>
<sequence>MYSQEQLLRDYGFEVAMHGLPESREGSCIRPARQQLPEAVDAQRVPLPGPETLPCHLSPSLRDREPCIDQFERLAYEPNDLGSIENEARKVPRTTFDIS</sequence>
<organism evidence="1 2">
    <name type="scientific">Candidatus Cryosericum terrychapinii</name>
    <dbReference type="NCBI Taxonomy" id="2290919"/>
    <lineage>
        <taxon>Bacteria</taxon>
        <taxon>Pseudomonadati</taxon>
        <taxon>Caldisericota/Cryosericota group</taxon>
        <taxon>Candidatus Cryosericota</taxon>
        <taxon>Candidatus Cryosericia</taxon>
        <taxon>Candidatus Cryosericales</taxon>
        <taxon>Candidatus Cryosericaceae</taxon>
        <taxon>Candidatus Cryosericum</taxon>
    </lineage>
</organism>
<protein>
    <submittedName>
        <fullName evidence="1">Uncharacterized protein</fullName>
    </submittedName>
</protein>
<dbReference type="Proteomes" id="UP000266328">
    <property type="component" value="Unassembled WGS sequence"/>
</dbReference>
<reference evidence="1 2" key="1">
    <citation type="submission" date="2018-09" db="EMBL/GenBank/DDBJ databases">
        <title>Discovery and Ecogenomic Context for Candidatus Cryosericales, a Global Caldiserica Order Active in Thawing Permafrost.</title>
        <authorList>
            <person name="Martinez M.A."/>
            <person name="Woodcroft B.J."/>
            <person name="Ignacio Espinoza J.C."/>
            <person name="Zayed A."/>
            <person name="Singleton C.M."/>
            <person name="Boyd J."/>
            <person name="Li Y.-F."/>
            <person name="Purvine S."/>
            <person name="Maughan H."/>
            <person name="Hodgkins S.B."/>
            <person name="Anderson D."/>
            <person name="Sederholm M."/>
            <person name="Temperton B."/>
            <person name="Saleska S.R."/>
            <person name="Tyson G.W."/>
            <person name="Rich V.I."/>
        </authorList>
    </citation>
    <scope>NUCLEOTIDE SEQUENCE [LARGE SCALE GENOMIC DNA]</scope>
    <source>
        <strain evidence="1 2">SMC7</strain>
    </source>
</reference>
<accession>A0A398D206</accession>
<keyword evidence="2" id="KW-1185">Reference proteome</keyword>
<name>A0A398D206_9BACT</name>
<dbReference type="AlphaFoldDB" id="A0A398D206"/>
<proteinExistence type="predicted"/>
<evidence type="ECO:0000313" key="1">
    <source>
        <dbReference type="EMBL" id="RIE06808.1"/>
    </source>
</evidence>